<evidence type="ECO:0000256" key="4">
    <source>
        <dbReference type="ARBA" id="ARBA00022606"/>
    </source>
</evidence>
<evidence type="ECO:0000256" key="8">
    <source>
        <dbReference type="ARBA" id="ARBA00023163"/>
    </source>
</evidence>
<dbReference type="PANTHER" id="PTHR48111:SF2">
    <property type="entry name" value="RESPONSE REGULATOR SAER"/>
    <property type="match status" value="1"/>
</dbReference>
<feature type="DNA-binding region" description="OmpR/PhoB-type" evidence="11">
    <location>
        <begin position="125"/>
        <end position="224"/>
    </location>
</feature>
<proteinExistence type="predicted"/>
<dbReference type="GO" id="GO:0006355">
    <property type="term" value="P:regulation of DNA-templated transcription"/>
    <property type="evidence" value="ECO:0007669"/>
    <property type="project" value="InterPro"/>
</dbReference>
<sequence>MAKILIVDDEQDILDICKTYFEYEGHQVITGTNGQEAIEQIDDSIDLMILDIMMPEVNGYEVVKKMKEQGLDIPFIYLTAKTQENDTIYALTLGADDYIKKPFSPRELILRSHNLLSRSRKFNKQDYLTFDSMTLCKHEKVLKINDEEIPLRVREFDLLWYLAEREKTVISKSELLEKVWGYDYYEDANTVNVHIRRIREKLERQDFHDYVITTVWGLGYKFERAK</sequence>
<dbReference type="Gene3D" id="1.10.10.10">
    <property type="entry name" value="Winged helix-like DNA-binding domain superfamily/Winged helix DNA-binding domain"/>
    <property type="match status" value="1"/>
</dbReference>
<keyword evidence="6" id="KW-0805">Transcription regulation</keyword>
<dbReference type="GO" id="GO:0000976">
    <property type="term" value="F:transcription cis-regulatory region binding"/>
    <property type="evidence" value="ECO:0007669"/>
    <property type="project" value="TreeGrafter"/>
</dbReference>
<comment type="subcellular location">
    <subcellularLocation>
        <location evidence="1">Cytoplasm</location>
    </subcellularLocation>
</comment>
<dbReference type="GO" id="GO:0005829">
    <property type="term" value="C:cytosol"/>
    <property type="evidence" value="ECO:0007669"/>
    <property type="project" value="TreeGrafter"/>
</dbReference>
<dbReference type="PROSITE" id="PS51755">
    <property type="entry name" value="OMPR_PHOB"/>
    <property type="match status" value="1"/>
</dbReference>
<name>A0AAX3W6T4_MAMLE</name>
<dbReference type="FunFam" id="1.10.10.10:FF:000018">
    <property type="entry name" value="DNA-binding response regulator ResD"/>
    <property type="match status" value="1"/>
</dbReference>
<evidence type="ECO:0000313" key="14">
    <source>
        <dbReference type="EMBL" id="WHI60464.1"/>
    </source>
</evidence>
<gene>
    <name evidence="14" type="ORF">PYH69_02225</name>
</gene>
<keyword evidence="5" id="KW-0902">Two-component regulatory system</keyword>
<dbReference type="Pfam" id="PF00072">
    <property type="entry name" value="Response_reg"/>
    <property type="match status" value="1"/>
</dbReference>
<dbReference type="InterPro" id="IPR011006">
    <property type="entry name" value="CheY-like_superfamily"/>
</dbReference>
<dbReference type="InterPro" id="IPR001867">
    <property type="entry name" value="OmpR/PhoB-type_DNA-bd"/>
</dbReference>
<dbReference type="PANTHER" id="PTHR48111">
    <property type="entry name" value="REGULATOR OF RPOS"/>
    <property type="match status" value="1"/>
</dbReference>
<evidence type="ECO:0000256" key="11">
    <source>
        <dbReference type="PROSITE-ProRule" id="PRU01091"/>
    </source>
</evidence>
<dbReference type="InterPro" id="IPR036388">
    <property type="entry name" value="WH-like_DNA-bd_sf"/>
</dbReference>
<dbReference type="SUPFAM" id="SSF52172">
    <property type="entry name" value="CheY-like"/>
    <property type="match status" value="1"/>
</dbReference>
<protein>
    <recommendedName>
        <fullName evidence="9">Response regulator SaeR</fullName>
    </recommendedName>
</protein>
<dbReference type="Gene3D" id="3.40.50.2300">
    <property type="match status" value="1"/>
</dbReference>
<feature type="domain" description="OmpR/PhoB-type" evidence="13">
    <location>
        <begin position="125"/>
        <end position="224"/>
    </location>
</feature>
<evidence type="ECO:0000256" key="3">
    <source>
        <dbReference type="ARBA" id="ARBA00022553"/>
    </source>
</evidence>
<evidence type="ECO:0000256" key="9">
    <source>
        <dbReference type="ARBA" id="ARBA00040348"/>
    </source>
</evidence>
<dbReference type="PROSITE" id="PS50110">
    <property type="entry name" value="RESPONSE_REGULATORY"/>
    <property type="match status" value="1"/>
</dbReference>
<feature type="domain" description="Response regulatory" evidence="12">
    <location>
        <begin position="3"/>
        <end position="116"/>
    </location>
</feature>
<evidence type="ECO:0000256" key="1">
    <source>
        <dbReference type="ARBA" id="ARBA00004496"/>
    </source>
</evidence>
<evidence type="ECO:0000256" key="10">
    <source>
        <dbReference type="PROSITE-ProRule" id="PRU00169"/>
    </source>
</evidence>
<evidence type="ECO:0000259" key="12">
    <source>
        <dbReference type="PROSITE" id="PS50110"/>
    </source>
</evidence>
<evidence type="ECO:0000313" key="15">
    <source>
        <dbReference type="Proteomes" id="UP001223261"/>
    </source>
</evidence>
<dbReference type="CDD" id="cd17574">
    <property type="entry name" value="REC_OmpR"/>
    <property type="match status" value="1"/>
</dbReference>
<dbReference type="RefSeq" id="WP_282862567.1">
    <property type="nucleotide sequence ID" value="NZ_CP118848.1"/>
</dbReference>
<keyword evidence="2" id="KW-0963">Cytoplasm</keyword>
<keyword evidence="4" id="KW-0716">Sensory transduction</keyword>
<dbReference type="GO" id="GO:0000156">
    <property type="term" value="F:phosphorelay response regulator activity"/>
    <property type="evidence" value="ECO:0007669"/>
    <property type="project" value="TreeGrafter"/>
</dbReference>
<dbReference type="CDD" id="cd00383">
    <property type="entry name" value="trans_reg_C"/>
    <property type="match status" value="1"/>
</dbReference>
<dbReference type="InterPro" id="IPR039420">
    <property type="entry name" value="WalR-like"/>
</dbReference>
<evidence type="ECO:0000256" key="6">
    <source>
        <dbReference type="ARBA" id="ARBA00023015"/>
    </source>
</evidence>
<dbReference type="GO" id="GO:0032993">
    <property type="term" value="C:protein-DNA complex"/>
    <property type="evidence" value="ECO:0007669"/>
    <property type="project" value="TreeGrafter"/>
</dbReference>
<feature type="modified residue" description="4-aspartylphosphate" evidence="10">
    <location>
        <position position="51"/>
    </location>
</feature>
<dbReference type="SMART" id="SM00448">
    <property type="entry name" value="REC"/>
    <property type="match status" value="1"/>
</dbReference>
<evidence type="ECO:0000259" key="13">
    <source>
        <dbReference type="PROSITE" id="PS51755"/>
    </source>
</evidence>
<dbReference type="SMART" id="SM00862">
    <property type="entry name" value="Trans_reg_C"/>
    <property type="match status" value="1"/>
</dbReference>
<dbReference type="AlphaFoldDB" id="A0AAX3W6T4"/>
<evidence type="ECO:0000256" key="7">
    <source>
        <dbReference type="ARBA" id="ARBA00023125"/>
    </source>
</evidence>
<accession>A0AAX3W6T4</accession>
<evidence type="ECO:0000256" key="2">
    <source>
        <dbReference type="ARBA" id="ARBA00022490"/>
    </source>
</evidence>
<keyword evidence="7 11" id="KW-0238">DNA-binding</keyword>
<evidence type="ECO:0000256" key="5">
    <source>
        <dbReference type="ARBA" id="ARBA00023012"/>
    </source>
</evidence>
<dbReference type="EMBL" id="CP118848">
    <property type="protein sequence ID" value="WHI60464.1"/>
    <property type="molecule type" value="Genomic_DNA"/>
</dbReference>
<keyword evidence="3 10" id="KW-0597">Phosphoprotein</keyword>
<dbReference type="Proteomes" id="UP001223261">
    <property type="component" value="Chromosome"/>
</dbReference>
<dbReference type="InterPro" id="IPR001789">
    <property type="entry name" value="Sig_transdc_resp-reg_receiver"/>
</dbReference>
<reference evidence="14" key="1">
    <citation type="journal article" date="2023" name="Antibiotics">
        <title>Prevalence and Molecular Characterization of Methicillin-Resistant Staphylococci (MRS) and Mammaliicocci (MRM) in Dromedary Camels from Algeria: First Detection of SCCmec-mecC Hybrid in Methicillin-Resistant Mammaliicoccus lentus.</title>
        <authorList>
            <person name="Belhout C."/>
            <person name="Boyen F."/>
            <person name="Vereecke N."/>
            <person name="Theuns S."/>
            <person name="Taibi N."/>
            <person name="Stegger M."/>
            <person name="de la Fe-Rodriguez P.Y."/>
            <person name="Bouayad L."/>
            <person name="Elgroud R."/>
            <person name="Butaye P."/>
        </authorList>
    </citation>
    <scope>NUCLEOTIDE SEQUENCE</scope>
    <source>
        <strain evidence="14">7048</strain>
    </source>
</reference>
<keyword evidence="8" id="KW-0804">Transcription</keyword>
<organism evidence="14 15">
    <name type="scientific">Mammaliicoccus lentus</name>
    <name type="common">Staphylococcus lentus</name>
    <dbReference type="NCBI Taxonomy" id="42858"/>
    <lineage>
        <taxon>Bacteria</taxon>
        <taxon>Bacillati</taxon>
        <taxon>Bacillota</taxon>
        <taxon>Bacilli</taxon>
        <taxon>Bacillales</taxon>
        <taxon>Staphylococcaceae</taxon>
        <taxon>Mammaliicoccus</taxon>
    </lineage>
</organism>
<dbReference type="Pfam" id="PF00486">
    <property type="entry name" value="Trans_reg_C"/>
    <property type="match status" value="1"/>
</dbReference>